<gene>
    <name evidence="3" type="ORF">THASP1DRAFT_30214</name>
</gene>
<feature type="compositionally biased region" description="Basic and acidic residues" evidence="1">
    <location>
        <begin position="279"/>
        <end position="290"/>
    </location>
</feature>
<evidence type="ECO:0000313" key="3">
    <source>
        <dbReference type="EMBL" id="RKP07976.1"/>
    </source>
</evidence>
<name>A0A4P9XPP7_9FUNG</name>
<feature type="transmembrane region" description="Helical" evidence="2">
    <location>
        <begin position="216"/>
        <end position="238"/>
    </location>
</feature>
<reference evidence="4" key="1">
    <citation type="journal article" date="2018" name="Nat. Microbiol.">
        <title>Leveraging single-cell genomics to expand the fungal tree of life.</title>
        <authorList>
            <person name="Ahrendt S.R."/>
            <person name="Quandt C.A."/>
            <person name="Ciobanu D."/>
            <person name="Clum A."/>
            <person name="Salamov A."/>
            <person name="Andreopoulos B."/>
            <person name="Cheng J.F."/>
            <person name="Woyke T."/>
            <person name="Pelin A."/>
            <person name="Henrissat B."/>
            <person name="Reynolds N.K."/>
            <person name="Benny G.L."/>
            <person name="Smith M.E."/>
            <person name="James T.Y."/>
            <person name="Grigoriev I.V."/>
        </authorList>
    </citation>
    <scope>NUCLEOTIDE SEQUENCE [LARGE SCALE GENOMIC DNA]</scope>
    <source>
        <strain evidence="4">RSA 1356</strain>
    </source>
</reference>
<evidence type="ECO:0000256" key="2">
    <source>
        <dbReference type="SAM" id="Phobius"/>
    </source>
</evidence>
<evidence type="ECO:0000313" key="4">
    <source>
        <dbReference type="Proteomes" id="UP000271241"/>
    </source>
</evidence>
<feature type="region of interest" description="Disordered" evidence="1">
    <location>
        <begin position="268"/>
        <end position="290"/>
    </location>
</feature>
<feature type="transmembrane region" description="Helical" evidence="2">
    <location>
        <begin position="24"/>
        <end position="43"/>
    </location>
</feature>
<organism evidence="3 4">
    <name type="scientific">Thamnocephalis sphaerospora</name>
    <dbReference type="NCBI Taxonomy" id="78915"/>
    <lineage>
        <taxon>Eukaryota</taxon>
        <taxon>Fungi</taxon>
        <taxon>Fungi incertae sedis</taxon>
        <taxon>Zoopagomycota</taxon>
        <taxon>Zoopagomycotina</taxon>
        <taxon>Zoopagomycetes</taxon>
        <taxon>Zoopagales</taxon>
        <taxon>Sigmoideomycetaceae</taxon>
        <taxon>Thamnocephalis</taxon>
    </lineage>
</organism>
<protein>
    <submittedName>
        <fullName evidence="3">Uncharacterized protein</fullName>
    </submittedName>
</protein>
<feature type="transmembrane region" description="Helical" evidence="2">
    <location>
        <begin position="131"/>
        <end position="153"/>
    </location>
</feature>
<dbReference type="Proteomes" id="UP000271241">
    <property type="component" value="Unassembled WGS sequence"/>
</dbReference>
<feature type="transmembrane region" description="Helical" evidence="2">
    <location>
        <begin position="96"/>
        <end position="119"/>
    </location>
</feature>
<dbReference type="AlphaFoldDB" id="A0A4P9XPP7"/>
<keyword evidence="2" id="KW-0812">Transmembrane</keyword>
<keyword evidence="2" id="KW-0472">Membrane</keyword>
<sequence length="393" mass="44263">MSPPNLALPREEQHALGHRDQQRVFSILLSATIFGAVFFRNAEVSLRLYSAHNTLATKFGCVQSVFFLLGILVYLLRYVVPLSTDIDPDHSFHVCAISLNIVVLLFAVGNIAAYCNLWLKAYYARNRARRMLGVGCLLLCVMIAFTVDIEVLAEVRYEPVTRRCMIEFSERQLYLRVALDVLANTYLTGSFLWVVWQMARRANGVSYLRSIAKEGLIYMLSATAINIFIGIGMLTNIIPRHDVMAYGLEQVIVNTLLTQQLQSTAAKSSRVRLHSNTSSDDKKISHEDDSRPELLRTRFEAERLDVDGRHARSDVCFEEWTTLTVDAMYASQVSRQQRTENDESSVLHDGIAAQDSRHYRSQCRATSGQDNMTIAAGEEIASEPALQPVSSSW</sequence>
<keyword evidence="4" id="KW-1185">Reference proteome</keyword>
<feature type="transmembrane region" description="Helical" evidence="2">
    <location>
        <begin position="173"/>
        <end position="196"/>
    </location>
</feature>
<accession>A0A4P9XPP7</accession>
<dbReference type="EMBL" id="KZ992652">
    <property type="protein sequence ID" value="RKP07976.1"/>
    <property type="molecule type" value="Genomic_DNA"/>
</dbReference>
<feature type="transmembrane region" description="Helical" evidence="2">
    <location>
        <begin position="55"/>
        <end position="76"/>
    </location>
</feature>
<evidence type="ECO:0000256" key="1">
    <source>
        <dbReference type="SAM" id="MobiDB-lite"/>
    </source>
</evidence>
<keyword evidence="2" id="KW-1133">Transmembrane helix</keyword>
<proteinExistence type="predicted"/>